<feature type="domain" description="ACT" evidence="4">
    <location>
        <begin position="369"/>
        <end position="448"/>
    </location>
</feature>
<feature type="domain" description="ACT" evidence="4">
    <location>
        <begin position="156"/>
        <end position="233"/>
    </location>
</feature>
<dbReference type="EMBL" id="JBBWWQ010000003">
    <property type="protein sequence ID" value="KAK8951124.1"/>
    <property type="molecule type" value="Genomic_DNA"/>
</dbReference>
<accession>A0AAP0BW42</accession>
<sequence>MAPIEEDGEGGGSETIPTFDRRQAPAMSGCDSPSFEIEDEYEKLVIRMNPPRVSVDNSTRKKATLIKVDSINKHGSLLEVVQVLIDLNLVIKRAYISSDGEWFMDVFHVVDQEGNKLYDSQVIERIQQERSLSSRAVSFPSMRQSVGIQSASKHISIELIGRDRPGLLSEIFAVLTDLKCNTVAAEVWTHNSRMASVIYITDESTGGPIDDSDRLAKIKHLLRYVLKGNKDKQSAKSAISIGATHAERRLHQMMYDDRDYDRNESAAEASCADKIKLVVTVENCVERGYTAVYVRSKDRPKLLFDTVCTLTDMEYVVFHATVISEGPQAYQEYYIRHVDGLPVSSEGEKQRLIRCLEAAINRRSTEGLRLELCSEDRIGLLSDVTRIFRENGLSVVRAEVSTRESQAMNVFYVTDASGSPVQSRTVEAVRNEIGETVLCVKDEDSSKSALQDGGRFSLGNLFRSRSEKLLYNLGLLKSSS</sequence>
<keyword evidence="1 2" id="KW-0677">Repeat</keyword>
<comment type="caution">
    <text evidence="5">The sequence shown here is derived from an EMBL/GenBank/DDBJ whole genome shotgun (WGS) entry which is preliminary data.</text>
</comment>
<comment type="function">
    <text evidence="2">Binds amino acids.</text>
</comment>
<reference evidence="5 6" key="1">
    <citation type="journal article" date="2022" name="Nat. Plants">
        <title>Genomes of leafy and leafless Platanthera orchids illuminate the evolution of mycoheterotrophy.</title>
        <authorList>
            <person name="Li M.H."/>
            <person name="Liu K.W."/>
            <person name="Li Z."/>
            <person name="Lu H.C."/>
            <person name="Ye Q.L."/>
            <person name="Zhang D."/>
            <person name="Wang J.Y."/>
            <person name="Li Y.F."/>
            <person name="Zhong Z.M."/>
            <person name="Liu X."/>
            <person name="Yu X."/>
            <person name="Liu D.K."/>
            <person name="Tu X.D."/>
            <person name="Liu B."/>
            <person name="Hao Y."/>
            <person name="Liao X.Y."/>
            <person name="Jiang Y.T."/>
            <person name="Sun W.H."/>
            <person name="Chen J."/>
            <person name="Chen Y.Q."/>
            <person name="Ai Y."/>
            <person name="Zhai J.W."/>
            <person name="Wu S.S."/>
            <person name="Zhou Z."/>
            <person name="Hsiao Y.Y."/>
            <person name="Wu W.L."/>
            <person name="Chen Y.Y."/>
            <person name="Lin Y.F."/>
            <person name="Hsu J.L."/>
            <person name="Li C.Y."/>
            <person name="Wang Z.W."/>
            <person name="Zhao X."/>
            <person name="Zhong W.Y."/>
            <person name="Ma X.K."/>
            <person name="Ma L."/>
            <person name="Huang J."/>
            <person name="Chen G.Z."/>
            <person name="Huang M.Z."/>
            <person name="Huang L."/>
            <person name="Peng D.H."/>
            <person name="Luo Y.B."/>
            <person name="Zou S.Q."/>
            <person name="Chen S.P."/>
            <person name="Lan S."/>
            <person name="Tsai W.C."/>
            <person name="Van de Peer Y."/>
            <person name="Liu Z.J."/>
        </authorList>
    </citation>
    <scope>NUCLEOTIDE SEQUENCE [LARGE SCALE GENOMIC DNA]</scope>
    <source>
        <strain evidence="5">Lor287</strain>
    </source>
</reference>
<proteinExistence type="predicted"/>
<dbReference type="InterPro" id="IPR002912">
    <property type="entry name" value="ACT_dom"/>
</dbReference>
<keyword evidence="6" id="KW-1185">Reference proteome</keyword>
<feature type="domain" description="ACT" evidence="4">
    <location>
        <begin position="65"/>
        <end position="141"/>
    </location>
</feature>
<dbReference type="PANTHER" id="PTHR31096">
    <property type="entry name" value="ACT DOMAIN-CONTAINING PROTEIN ACR4-RELATED"/>
    <property type="match status" value="1"/>
</dbReference>
<dbReference type="Gene3D" id="3.30.70.260">
    <property type="match status" value="1"/>
</dbReference>
<dbReference type="InterPro" id="IPR040217">
    <property type="entry name" value="ACR1-12"/>
</dbReference>
<dbReference type="Proteomes" id="UP001418222">
    <property type="component" value="Unassembled WGS sequence"/>
</dbReference>
<dbReference type="PANTHER" id="PTHR31096:SF15">
    <property type="entry name" value="ACT DOMAIN-CONTAINING PROTEIN ACR"/>
    <property type="match status" value="1"/>
</dbReference>
<evidence type="ECO:0000259" key="4">
    <source>
        <dbReference type="PROSITE" id="PS51671"/>
    </source>
</evidence>
<evidence type="ECO:0000313" key="6">
    <source>
        <dbReference type="Proteomes" id="UP001418222"/>
    </source>
</evidence>
<dbReference type="CDD" id="cd04925">
    <property type="entry name" value="ACT_ACR_2"/>
    <property type="match status" value="1"/>
</dbReference>
<evidence type="ECO:0000256" key="1">
    <source>
        <dbReference type="ARBA" id="ARBA00022737"/>
    </source>
</evidence>
<dbReference type="PROSITE" id="PS51671">
    <property type="entry name" value="ACT"/>
    <property type="match status" value="3"/>
</dbReference>
<dbReference type="SUPFAM" id="SSF55021">
    <property type="entry name" value="ACT-like"/>
    <property type="match status" value="3"/>
</dbReference>
<dbReference type="InterPro" id="IPR045865">
    <property type="entry name" value="ACT-like_dom_sf"/>
</dbReference>
<evidence type="ECO:0000313" key="5">
    <source>
        <dbReference type="EMBL" id="KAK8951124.1"/>
    </source>
</evidence>
<protein>
    <recommendedName>
        <fullName evidence="2">ACT domain-containing protein ACR</fullName>
    </recommendedName>
    <alternativeName>
        <fullName evidence="2">Protein ACT DOMAIN REPEATS</fullName>
    </alternativeName>
</protein>
<dbReference type="CDD" id="cd04897">
    <property type="entry name" value="ACT_ACR_3"/>
    <property type="match status" value="1"/>
</dbReference>
<organism evidence="5 6">
    <name type="scientific">Platanthera zijinensis</name>
    <dbReference type="NCBI Taxonomy" id="2320716"/>
    <lineage>
        <taxon>Eukaryota</taxon>
        <taxon>Viridiplantae</taxon>
        <taxon>Streptophyta</taxon>
        <taxon>Embryophyta</taxon>
        <taxon>Tracheophyta</taxon>
        <taxon>Spermatophyta</taxon>
        <taxon>Magnoliopsida</taxon>
        <taxon>Liliopsida</taxon>
        <taxon>Asparagales</taxon>
        <taxon>Orchidaceae</taxon>
        <taxon>Orchidoideae</taxon>
        <taxon>Orchideae</taxon>
        <taxon>Orchidinae</taxon>
        <taxon>Platanthera</taxon>
    </lineage>
</organism>
<evidence type="ECO:0000256" key="3">
    <source>
        <dbReference type="SAM" id="MobiDB-lite"/>
    </source>
</evidence>
<gene>
    <name evidence="5" type="ORF">KSP39_PZI003973</name>
</gene>
<dbReference type="CDD" id="cd04926">
    <property type="entry name" value="ACT_ACR_4"/>
    <property type="match status" value="1"/>
</dbReference>
<feature type="region of interest" description="Disordered" evidence="3">
    <location>
        <begin position="1"/>
        <end position="32"/>
    </location>
</feature>
<dbReference type="AlphaFoldDB" id="A0AAP0BW42"/>
<dbReference type="GO" id="GO:0016597">
    <property type="term" value="F:amino acid binding"/>
    <property type="evidence" value="ECO:0007669"/>
    <property type="project" value="UniProtKB-UniRule"/>
</dbReference>
<name>A0AAP0BW42_9ASPA</name>
<evidence type="ECO:0000256" key="2">
    <source>
        <dbReference type="RuleBase" id="RU369043"/>
    </source>
</evidence>
<dbReference type="Pfam" id="PF01842">
    <property type="entry name" value="ACT"/>
    <property type="match status" value="1"/>
</dbReference>